<reference evidence="1 2" key="1">
    <citation type="submission" date="2015-08" db="EMBL/GenBank/DDBJ databases">
        <title>Genome sequence of the pristinamycin over-producing bacterium Streptomyces pristinaespiralis HCCB10218.</title>
        <authorList>
            <person name="Tian J."/>
            <person name="Yang J."/>
            <person name="Li L."/>
            <person name="Ruan L."/>
            <person name="Wei W."/>
            <person name="Zheng G."/>
            <person name="Wei Z."/>
            <person name="Yang S."/>
            <person name="Ge M."/>
            <person name="Jiang W."/>
            <person name="Lu Y."/>
        </authorList>
    </citation>
    <scope>NUCLEOTIDE SEQUENCE [LARGE SCALE GENOMIC DNA]</scope>
    <source>
        <strain evidence="1 2">HCCB 10218</strain>
    </source>
</reference>
<accession>A0A0M4D4P4</accession>
<evidence type="ECO:0000313" key="1">
    <source>
        <dbReference type="EMBL" id="ALC21054.1"/>
    </source>
</evidence>
<dbReference type="EMBL" id="CP011340">
    <property type="protein sequence ID" value="ALC21054.1"/>
    <property type="molecule type" value="Genomic_DNA"/>
</dbReference>
<name>A0A0M4D4P4_STRPR</name>
<protein>
    <submittedName>
        <fullName evidence="1">Uncharacterized protein</fullName>
    </submittedName>
</protein>
<dbReference type="Proteomes" id="UP000060513">
    <property type="component" value="Chromosome"/>
</dbReference>
<dbReference type="KEGG" id="spri:SPRI_2748"/>
<dbReference type="InterPro" id="IPR045682">
    <property type="entry name" value="DUF6193"/>
</dbReference>
<proteinExistence type="predicted"/>
<dbReference type="Pfam" id="PF19692">
    <property type="entry name" value="DUF6193"/>
    <property type="match status" value="1"/>
</dbReference>
<dbReference type="AlphaFoldDB" id="A0A0M4D4P4"/>
<evidence type="ECO:0000313" key="2">
    <source>
        <dbReference type="Proteomes" id="UP000060513"/>
    </source>
</evidence>
<gene>
    <name evidence="1" type="ORF">SPRI_2748</name>
</gene>
<dbReference type="PATRIC" id="fig|38300.4.peg.2898"/>
<organism evidence="1">
    <name type="scientific">Streptomyces pristinaespiralis</name>
    <dbReference type="NCBI Taxonomy" id="38300"/>
    <lineage>
        <taxon>Bacteria</taxon>
        <taxon>Bacillati</taxon>
        <taxon>Actinomycetota</taxon>
        <taxon>Actinomycetes</taxon>
        <taxon>Kitasatosporales</taxon>
        <taxon>Streptomycetaceae</taxon>
        <taxon>Streptomyces</taxon>
    </lineage>
</organism>
<sequence length="38" mass="3769">MGIGAVGRAETLEEAFALVAANLPERCGPAILGTVGDV</sequence>